<keyword evidence="1" id="KW-0808">Transferase</keyword>
<proteinExistence type="predicted"/>
<dbReference type="AlphaFoldDB" id="A0A1I4EJJ0"/>
<protein>
    <submittedName>
        <fullName evidence="1">Acetyltransferase (GNAT) family protein</fullName>
    </submittedName>
</protein>
<dbReference type="Gene3D" id="3.40.630.30">
    <property type="match status" value="1"/>
</dbReference>
<sequence length="162" mass="18668">MRIKNIELGHAEAFGQLQMEIFQENNFMLVEPDEHKTKLHELANQIASTDFLMGADNDQGELVAFLAAYRGTYRRNKHCAKIVIAVRKDYRRQGIASRLFTALEEWARKEEISRLELTVAMNNSAAISCYKTNGFVIEGVRSQSLKINDEYLDEFYMAKILE</sequence>
<dbReference type="Pfam" id="PF00583">
    <property type="entry name" value="Acetyltransf_1"/>
    <property type="match status" value="1"/>
</dbReference>
<dbReference type="CDD" id="cd04301">
    <property type="entry name" value="NAT_SF"/>
    <property type="match status" value="1"/>
</dbReference>
<dbReference type="Proteomes" id="UP000181969">
    <property type="component" value="Unassembled WGS sequence"/>
</dbReference>
<dbReference type="InterPro" id="IPR000182">
    <property type="entry name" value="GNAT_dom"/>
</dbReference>
<dbReference type="InterPro" id="IPR016181">
    <property type="entry name" value="Acyl_CoA_acyltransferase"/>
</dbReference>
<dbReference type="GO" id="GO:0016747">
    <property type="term" value="F:acyltransferase activity, transferring groups other than amino-acyl groups"/>
    <property type="evidence" value="ECO:0007669"/>
    <property type="project" value="InterPro"/>
</dbReference>
<dbReference type="PANTHER" id="PTHR43072">
    <property type="entry name" value="N-ACETYLTRANSFERASE"/>
    <property type="match status" value="1"/>
</dbReference>
<dbReference type="EMBL" id="FOTJ01000001">
    <property type="protein sequence ID" value="SFL05439.1"/>
    <property type="molecule type" value="Genomic_DNA"/>
</dbReference>
<evidence type="ECO:0000313" key="2">
    <source>
        <dbReference type="Proteomes" id="UP000181969"/>
    </source>
</evidence>
<name>A0A1I4EJJ0_9LACT</name>
<gene>
    <name evidence="1" type="ORF">SAMN05216438_1016</name>
</gene>
<reference evidence="1 2" key="1">
    <citation type="submission" date="2016-10" db="EMBL/GenBank/DDBJ databases">
        <authorList>
            <person name="de Groot N.N."/>
        </authorList>
    </citation>
    <scope>NUCLEOTIDE SEQUENCE [LARGE SCALE GENOMIC DNA]</scope>
    <source>
        <strain evidence="1 2">M79</strain>
    </source>
</reference>
<dbReference type="PROSITE" id="PS51186">
    <property type="entry name" value="GNAT"/>
    <property type="match status" value="1"/>
</dbReference>
<dbReference type="RefSeq" id="WP_004257852.1">
    <property type="nucleotide sequence ID" value="NZ_CAXVJC010000003.1"/>
</dbReference>
<dbReference type="OrthoDB" id="948250at2"/>
<evidence type="ECO:0000313" key="1">
    <source>
        <dbReference type="EMBL" id="SFL05439.1"/>
    </source>
</evidence>
<dbReference type="SUPFAM" id="SSF55729">
    <property type="entry name" value="Acyl-CoA N-acyltransferases (Nat)"/>
    <property type="match status" value="1"/>
</dbReference>
<organism evidence="1 2">
    <name type="scientific">Lactococcus garvieae</name>
    <dbReference type="NCBI Taxonomy" id="1363"/>
    <lineage>
        <taxon>Bacteria</taxon>
        <taxon>Bacillati</taxon>
        <taxon>Bacillota</taxon>
        <taxon>Bacilli</taxon>
        <taxon>Lactobacillales</taxon>
        <taxon>Streptococcaceae</taxon>
        <taxon>Lactococcus</taxon>
    </lineage>
</organism>
<accession>A0A1I4EJJ0</accession>